<dbReference type="CDD" id="cd00056">
    <property type="entry name" value="ENDO3c"/>
    <property type="match status" value="1"/>
</dbReference>
<feature type="domain" description="HhH-GPD" evidence="5">
    <location>
        <begin position="49"/>
        <end position="205"/>
    </location>
</feature>
<evidence type="ECO:0000256" key="3">
    <source>
        <dbReference type="ARBA" id="ARBA00022763"/>
    </source>
</evidence>
<evidence type="ECO:0000256" key="4">
    <source>
        <dbReference type="ARBA" id="ARBA00023204"/>
    </source>
</evidence>
<accession>A0ABT1S7B3</accession>
<dbReference type="InterPro" id="IPR051912">
    <property type="entry name" value="Alkylbase_DNA_Glycosylase/TA"/>
</dbReference>
<gene>
    <name evidence="6" type="ORF">NE686_03980</name>
</gene>
<evidence type="ECO:0000313" key="6">
    <source>
        <dbReference type="EMBL" id="MCQ4922230.1"/>
    </source>
</evidence>
<keyword evidence="3" id="KW-0227">DNA damage</keyword>
<dbReference type="InterPro" id="IPR011257">
    <property type="entry name" value="DNA_glycosylase"/>
</dbReference>
<protein>
    <recommendedName>
        <fullName evidence="2">DNA-3-methyladenine glycosylase II</fullName>
        <ecNumber evidence="2">3.2.2.21</ecNumber>
    </recommendedName>
</protein>
<comment type="catalytic activity">
    <reaction evidence="1">
        <text>Hydrolysis of alkylated DNA, releasing 3-methyladenine, 3-methylguanine, 7-methylguanine and 7-methyladenine.</text>
        <dbReference type="EC" id="3.2.2.21"/>
    </reaction>
</comment>
<dbReference type="EMBL" id="JANGAC010000002">
    <property type="protein sequence ID" value="MCQ4922230.1"/>
    <property type="molecule type" value="Genomic_DNA"/>
</dbReference>
<dbReference type="SUPFAM" id="SSF48150">
    <property type="entry name" value="DNA-glycosylase"/>
    <property type="match status" value="1"/>
</dbReference>
<comment type="caution">
    <text evidence="6">The sequence shown here is derived from an EMBL/GenBank/DDBJ whole genome shotgun (WGS) entry which is preliminary data.</text>
</comment>
<dbReference type="RefSeq" id="WP_256310518.1">
    <property type="nucleotide sequence ID" value="NZ_JANGAC010000002.1"/>
</dbReference>
<sequence length="220" mass="25166">MKCIFKLDDECLLHLSNKDPILGKLISHIGDYELELNKNYFVKLISSIIGQQLSVKAADTIFTRVKNLCEEINPQNILSIDDDELRSAGVSRPKIKYIKHLSEEVINNRIDLNNLDDLSDEEVISELTKIKGIGRWTAEMFMIFSLGRLDVFSTADVGLRRAIKWLYNLDDSFDISILNEIIDNWKPYRSIASLYLWEVINIGLINKSPDSIKNKKSSSS</sequence>
<evidence type="ECO:0000259" key="5">
    <source>
        <dbReference type="SMART" id="SM00478"/>
    </source>
</evidence>
<evidence type="ECO:0000256" key="1">
    <source>
        <dbReference type="ARBA" id="ARBA00000086"/>
    </source>
</evidence>
<name>A0ABT1S7B3_9FIRM</name>
<dbReference type="SMART" id="SM00478">
    <property type="entry name" value="ENDO3c"/>
    <property type="match status" value="1"/>
</dbReference>
<organism evidence="6 7">
    <name type="scientific">Tissierella carlieri</name>
    <dbReference type="NCBI Taxonomy" id="689904"/>
    <lineage>
        <taxon>Bacteria</taxon>
        <taxon>Bacillati</taxon>
        <taxon>Bacillota</taxon>
        <taxon>Tissierellia</taxon>
        <taxon>Tissierellales</taxon>
        <taxon>Tissierellaceae</taxon>
        <taxon>Tissierella</taxon>
    </lineage>
</organism>
<proteinExistence type="predicted"/>
<dbReference type="InterPro" id="IPR003265">
    <property type="entry name" value="HhH-GPD_domain"/>
</dbReference>
<keyword evidence="7" id="KW-1185">Reference proteome</keyword>
<dbReference type="Pfam" id="PF00730">
    <property type="entry name" value="HhH-GPD"/>
    <property type="match status" value="1"/>
</dbReference>
<reference evidence="6 7" key="1">
    <citation type="submission" date="2022-06" db="EMBL/GenBank/DDBJ databases">
        <title>Isolation of gut microbiota from human fecal samples.</title>
        <authorList>
            <person name="Pamer E.G."/>
            <person name="Barat B."/>
            <person name="Waligurski E."/>
            <person name="Medina S."/>
            <person name="Paddock L."/>
            <person name="Mostad J."/>
        </authorList>
    </citation>
    <scope>NUCLEOTIDE SEQUENCE [LARGE SCALE GENOMIC DNA]</scope>
    <source>
        <strain evidence="6 7">DFI.7.95</strain>
    </source>
</reference>
<dbReference type="Gene3D" id="1.10.340.30">
    <property type="entry name" value="Hypothetical protein, domain 2"/>
    <property type="match status" value="1"/>
</dbReference>
<dbReference type="EC" id="3.2.2.21" evidence="2"/>
<evidence type="ECO:0000256" key="2">
    <source>
        <dbReference type="ARBA" id="ARBA00012000"/>
    </source>
</evidence>
<dbReference type="Proteomes" id="UP001524478">
    <property type="component" value="Unassembled WGS sequence"/>
</dbReference>
<dbReference type="PANTHER" id="PTHR43003">
    <property type="entry name" value="DNA-3-METHYLADENINE GLYCOSYLASE"/>
    <property type="match status" value="1"/>
</dbReference>
<dbReference type="PANTHER" id="PTHR43003:SF5">
    <property type="entry name" value="DNA-3-METHYLADENINE GLYCOSYLASE"/>
    <property type="match status" value="1"/>
</dbReference>
<dbReference type="Gene3D" id="1.10.1670.40">
    <property type="match status" value="1"/>
</dbReference>
<evidence type="ECO:0000313" key="7">
    <source>
        <dbReference type="Proteomes" id="UP001524478"/>
    </source>
</evidence>
<keyword evidence="4" id="KW-0234">DNA repair</keyword>